<dbReference type="GO" id="GO:0030655">
    <property type="term" value="P:beta-lactam antibiotic catabolic process"/>
    <property type="evidence" value="ECO:0007669"/>
    <property type="project" value="InterPro"/>
</dbReference>
<reference evidence="8 9" key="1">
    <citation type="journal article" date="2015" name="Genom Data">
        <title>Draft genome sequence of a multidrug-resistant Chryseobacterium indologenes isolate from Malaysia.</title>
        <authorList>
            <person name="Yu C.Y."/>
            <person name="Ang G.Y."/>
            <person name="Cheng H.J."/>
            <person name="Cheong Y.M."/>
            <person name="Yin W.F."/>
            <person name="Chan K.G."/>
        </authorList>
    </citation>
    <scope>NUCLEOTIDE SEQUENCE [LARGE SCALE GENOMIC DNA]</scope>
    <source>
        <strain evidence="8 9">CI_885</strain>
    </source>
</reference>
<dbReference type="Pfam" id="PF13354">
    <property type="entry name" value="Beta-lactamase2"/>
    <property type="match status" value="1"/>
</dbReference>
<evidence type="ECO:0000313" key="8">
    <source>
        <dbReference type="EMBL" id="KPE53182.1"/>
    </source>
</evidence>
<proteinExistence type="inferred from homology"/>
<sequence>MGSFSLNAQKTTTLTQKIENIISGKKADVGVAVIGIQKNDKVQINGKKLYPMLSTFKFPIALTTLHQVEKGRLKLDQKLFIKKEELLEDTWSPFRDEHPEGNITITLEEALRWMMCYSDNNLTDVIIRLIGGTEPVQKLIGGDFIIKNDEEGMHKDWDSQFINKITPDKAADLLEKFYQGKILNPAHTQWLYNAMLNNQTGLKRLKGKLPANVKVAHRSGTSFTNNAGMTGAVNSYGIIELPHNRKIVVAVFVHDTYESFDNAEAIIADISRTAYDHYNSK</sequence>
<gene>
    <name evidence="8" type="ORF">AOB46_00275</name>
</gene>
<dbReference type="GO" id="GO:0046677">
    <property type="term" value="P:response to antibiotic"/>
    <property type="evidence" value="ECO:0007669"/>
    <property type="project" value="UniProtKB-UniRule"/>
</dbReference>
<dbReference type="InterPro" id="IPR000871">
    <property type="entry name" value="Beta-lactam_class-A"/>
</dbReference>
<reference evidence="9" key="2">
    <citation type="submission" date="2015-09" db="EMBL/GenBank/DDBJ databases">
        <title>Draft genome sequence of a multidrug-resistant Chryseobacterium indologenes isolate from Malaysia.</title>
        <authorList>
            <person name="Yu C.Y."/>
            <person name="Ang G.Y."/>
            <person name="Chan K.-G."/>
        </authorList>
    </citation>
    <scope>NUCLEOTIDE SEQUENCE [LARGE SCALE GENOMIC DNA]</scope>
    <source>
        <strain evidence="9">CI_885</strain>
    </source>
</reference>
<dbReference type="PATRIC" id="fig|253.9.peg.60"/>
<dbReference type="EMBL" id="LJOD01000001">
    <property type="protein sequence ID" value="KPE53182.1"/>
    <property type="molecule type" value="Genomic_DNA"/>
</dbReference>
<dbReference type="NCBIfam" id="NF033103">
    <property type="entry name" value="bla_class_A"/>
    <property type="match status" value="1"/>
</dbReference>
<keyword evidence="5 6" id="KW-0046">Antibiotic resistance</keyword>
<dbReference type="InterPro" id="IPR045155">
    <property type="entry name" value="Beta-lactam_cat"/>
</dbReference>
<evidence type="ECO:0000256" key="5">
    <source>
        <dbReference type="ARBA" id="ARBA00023251"/>
    </source>
</evidence>
<dbReference type="Gene3D" id="3.40.710.10">
    <property type="entry name" value="DD-peptidase/beta-lactamase superfamily"/>
    <property type="match status" value="1"/>
</dbReference>
<dbReference type="PANTHER" id="PTHR35333:SF3">
    <property type="entry name" value="BETA-LACTAMASE-TYPE TRANSPEPTIDASE FOLD CONTAINING PROTEIN"/>
    <property type="match status" value="1"/>
</dbReference>
<dbReference type="InterPro" id="IPR023650">
    <property type="entry name" value="Beta-lactam_class-A_AS"/>
</dbReference>
<keyword evidence="4 6" id="KW-0378">Hydrolase</keyword>
<evidence type="ECO:0000256" key="3">
    <source>
        <dbReference type="ARBA" id="ARBA00012865"/>
    </source>
</evidence>
<evidence type="ECO:0000256" key="6">
    <source>
        <dbReference type="RuleBase" id="RU361140"/>
    </source>
</evidence>
<comment type="catalytic activity">
    <reaction evidence="1 6">
        <text>a beta-lactam + H2O = a substituted beta-amino acid</text>
        <dbReference type="Rhea" id="RHEA:20401"/>
        <dbReference type="ChEBI" id="CHEBI:15377"/>
        <dbReference type="ChEBI" id="CHEBI:35627"/>
        <dbReference type="ChEBI" id="CHEBI:140347"/>
        <dbReference type="EC" id="3.5.2.6"/>
    </reaction>
</comment>
<protein>
    <recommendedName>
        <fullName evidence="3 6">Beta-lactamase</fullName>
        <ecNumber evidence="3 6">3.5.2.6</ecNumber>
    </recommendedName>
</protein>
<dbReference type="AlphaFoldDB" id="A0A0N0IYK7"/>
<dbReference type="Proteomes" id="UP000037953">
    <property type="component" value="Unassembled WGS sequence"/>
</dbReference>
<dbReference type="InterPro" id="IPR012338">
    <property type="entry name" value="Beta-lactam/transpept-like"/>
</dbReference>
<evidence type="ECO:0000256" key="1">
    <source>
        <dbReference type="ARBA" id="ARBA00001526"/>
    </source>
</evidence>
<organism evidence="8 9">
    <name type="scientific">Chryseobacterium indologenes</name>
    <name type="common">Flavobacterium indologenes</name>
    <dbReference type="NCBI Taxonomy" id="253"/>
    <lineage>
        <taxon>Bacteria</taxon>
        <taxon>Pseudomonadati</taxon>
        <taxon>Bacteroidota</taxon>
        <taxon>Flavobacteriia</taxon>
        <taxon>Flavobacteriales</taxon>
        <taxon>Weeksellaceae</taxon>
        <taxon>Chryseobacterium group</taxon>
        <taxon>Chryseobacterium</taxon>
    </lineage>
</organism>
<comment type="similarity">
    <text evidence="2 6">Belongs to the class-A beta-lactamase family.</text>
</comment>
<dbReference type="EC" id="3.5.2.6" evidence="3 6"/>
<dbReference type="PANTHER" id="PTHR35333">
    <property type="entry name" value="BETA-LACTAMASE"/>
    <property type="match status" value="1"/>
</dbReference>
<comment type="caution">
    <text evidence="8">The sequence shown here is derived from an EMBL/GenBank/DDBJ whole genome shotgun (WGS) entry which is preliminary data.</text>
</comment>
<dbReference type="GO" id="GO:0008800">
    <property type="term" value="F:beta-lactamase activity"/>
    <property type="evidence" value="ECO:0007669"/>
    <property type="project" value="UniProtKB-UniRule"/>
</dbReference>
<evidence type="ECO:0000256" key="4">
    <source>
        <dbReference type="ARBA" id="ARBA00022801"/>
    </source>
</evidence>
<name>A0A0N0IYK7_CHRID</name>
<feature type="domain" description="Beta-lactamase class A catalytic" evidence="7">
    <location>
        <begin position="32"/>
        <end position="253"/>
    </location>
</feature>
<dbReference type="SUPFAM" id="SSF56601">
    <property type="entry name" value="beta-lactamase/transpeptidase-like"/>
    <property type="match status" value="1"/>
</dbReference>
<dbReference type="PROSITE" id="PS00146">
    <property type="entry name" value="BETA_LACTAMASE_A"/>
    <property type="match status" value="1"/>
</dbReference>
<evidence type="ECO:0000259" key="7">
    <source>
        <dbReference type="Pfam" id="PF13354"/>
    </source>
</evidence>
<evidence type="ECO:0000256" key="2">
    <source>
        <dbReference type="ARBA" id="ARBA00009009"/>
    </source>
</evidence>
<accession>A0A0N0IYK7</accession>
<evidence type="ECO:0000313" key="9">
    <source>
        <dbReference type="Proteomes" id="UP000037953"/>
    </source>
</evidence>